<keyword evidence="13 17" id="KW-1015">Disulfide bond</keyword>
<evidence type="ECO:0000256" key="3">
    <source>
        <dbReference type="ARBA" id="ARBA00008207"/>
    </source>
</evidence>
<feature type="binding site" evidence="17">
    <location>
        <position position="19"/>
    </location>
    <ligand>
        <name>[4Fe-4S] cluster</name>
        <dbReference type="ChEBI" id="CHEBI:49883"/>
    </ligand>
</feature>
<evidence type="ECO:0000256" key="7">
    <source>
        <dbReference type="ARBA" id="ARBA00022694"/>
    </source>
</evidence>
<dbReference type="Proteomes" id="UP000824145">
    <property type="component" value="Unassembled WGS sequence"/>
</dbReference>
<organism evidence="18 19">
    <name type="scientific">Candidatus Caccalectryoclostridium excrementigallinarum</name>
    <dbReference type="NCBI Taxonomy" id="2840710"/>
    <lineage>
        <taxon>Bacteria</taxon>
        <taxon>Bacillati</taxon>
        <taxon>Bacillota</taxon>
        <taxon>Clostridia</taxon>
        <taxon>Christensenellales</taxon>
        <taxon>Christensenellaceae</taxon>
        <taxon>Christensenellaceae incertae sedis</taxon>
        <taxon>Candidatus Caccalectryoclostridium</taxon>
    </lineage>
</organism>
<evidence type="ECO:0000256" key="10">
    <source>
        <dbReference type="ARBA" id="ARBA00023002"/>
    </source>
</evidence>
<sequence length="194" mass="21938">MIERLSGFEEKPRLLLHSCCAPCSSHCLSVLAPIAKVSVLYFNPNIYPREEYEKRKSEQKRLIESVFPEAELLDADYDHDAFLRAAAGLEGEREGGGRCEKCFRLRLERAAREAKAGGFDLFATTLTVSPHKNAPLINAIGLEEGEKAGVEFLPSDFKKRDGYLHSIRLSEKYALYRQNYCGCEFSLDIDNKKL</sequence>
<feature type="binding site" evidence="17">
    <location>
        <position position="102"/>
    </location>
    <ligand>
        <name>[4Fe-4S] cluster</name>
        <dbReference type="ChEBI" id="CHEBI:49883"/>
    </ligand>
</feature>
<comment type="caution">
    <text evidence="18">The sequence shown here is derived from an EMBL/GenBank/DDBJ whole genome shotgun (WGS) entry which is preliminary data.</text>
</comment>
<evidence type="ECO:0000256" key="16">
    <source>
        <dbReference type="ARBA" id="ARBA00047415"/>
    </source>
</evidence>
<feature type="binding site" evidence="17">
    <location>
        <position position="99"/>
    </location>
    <ligand>
        <name>[4Fe-4S] cluster</name>
        <dbReference type="ChEBI" id="CHEBI:49883"/>
    </ligand>
</feature>
<keyword evidence="8 17" id="KW-0479">Metal-binding</keyword>
<keyword evidence="10 17" id="KW-0560">Oxidoreductase</keyword>
<evidence type="ECO:0000256" key="6">
    <source>
        <dbReference type="ARBA" id="ARBA00022485"/>
    </source>
</evidence>
<dbReference type="GO" id="GO:0052693">
    <property type="term" value="F:epoxyqueuosine reductase activity"/>
    <property type="evidence" value="ECO:0007669"/>
    <property type="project" value="UniProtKB-UniRule"/>
</dbReference>
<evidence type="ECO:0000313" key="19">
    <source>
        <dbReference type="Proteomes" id="UP000824145"/>
    </source>
</evidence>
<keyword evidence="7 17" id="KW-0819">tRNA processing</keyword>
<evidence type="ECO:0000256" key="5">
    <source>
        <dbReference type="ARBA" id="ARBA00016895"/>
    </source>
</evidence>
<comment type="similarity">
    <text evidence="3 17">Belongs to the QueH family.</text>
</comment>
<dbReference type="EC" id="1.17.99.6" evidence="4 17"/>
<gene>
    <name evidence="17" type="primary">queH</name>
    <name evidence="18" type="ORF">IAB07_06100</name>
</gene>
<dbReference type="PANTHER" id="PTHR36701">
    <property type="entry name" value="EPOXYQUEUOSINE REDUCTASE QUEH"/>
    <property type="match status" value="1"/>
</dbReference>
<evidence type="ECO:0000256" key="14">
    <source>
        <dbReference type="ARBA" id="ARBA00023284"/>
    </source>
</evidence>
<accession>A0A9D1SKA4</accession>
<keyword evidence="12 17" id="KW-0411">Iron-sulfur</keyword>
<dbReference type="HAMAP" id="MF_02089">
    <property type="entry name" value="QueH"/>
    <property type="match status" value="1"/>
</dbReference>
<feature type="binding site" evidence="17">
    <location>
        <position position="20"/>
    </location>
    <ligand>
        <name>[4Fe-4S] cluster</name>
        <dbReference type="ChEBI" id="CHEBI:49883"/>
    </ligand>
</feature>
<evidence type="ECO:0000256" key="1">
    <source>
        <dbReference type="ARBA" id="ARBA00002268"/>
    </source>
</evidence>
<comment type="catalytic activity">
    <reaction evidence="16 17">
        <text>epoxyqueuosine(34) in tRNA + AH2 = queuosine(34) in tRNA + A + H2O</text>
        <dbReference type="Rhea" id="RHEA:32159"/>
        <dbReference type="Rhea" id="RHEA-COMP:18571"/>
        <dbReference type="Rhea" id="RHEA-COMP:18582"/>
        <dbReference type="ChEBI" id="CHEBI:13193"/>
        <dbReference type="ChEBI" id="CHEBI:15377"/>
        <dbReference type="ChEBI" id="CHEBI:17499"/>
        <dbReference type="ChEBI" id="CHEBI:194431"/>
        <dbReference type="ChEBI" id="CHEBI:194443"/>
        <dbReference type="EC" id="1.17.99.6"/>
    </reaction>
</comment>
<evidence type="ECO:0000256" key="8">
    <source>
        <dbReference type="ARBA" id="ARBA00022723"/>
    </source>
</evidence>
<protein>
    <recommendedName>
        <fullName evidence="5 17">Epoxyqueuosine reductase QueH</fullName>
        <ecNumber evidence="4 17">1.17.99.6</ecNumber>
    </recommendedName>
    <alternativeName>
        <fullName evidence="15 17">Queuosine biosynthesis protein QueH</fullName>
    </alternativeName>
</protein>
<evidence type="ECO:0000256" key="13">
    <source>
        <dbReference type="ARBA" id="ARBA00023157"/>
    </source>
</evidence>
<evidence type="ECO:0000256" key="15">
    <source>
        <dbReference type="ARBA" id="ARBA00031446"/>
    </source>
</evidence>
<evidence type="ECO:0000313" key="18">
    <source>
        <dbReference type="EMBL" id="HIU63321.1"/>
    </source>
</evidence>
<evidence type="ECO:0000256" key="17">
    <source>
        <dbReference type="HAMAP-Rule" id="MF_02089"/>
    </source>
</evidence>
<dbReference type="Pfam" id="PF02677">
    <property type="entry name" value="QueH"/>
    <property type="match status" value="1"/>
</dbReference>
<dbReference type="AlphaFoldDB" id="A0A9D1SKA4"/>
<keyword evidence="11 17" id="KW-0408">Iron</keyword>
<feature type="disulfide bond" description="Redox-active" evidence="17">
    <location>
        <begin position="181"/>
        <end position="183"/>
    </location>
</feature>
<dbReference type="GO" id="GO:0008616">
    <property type="term" value="P:tRNA queuosine(34) biosynthetic process"/>
    <property type="evidence" value="ECO:0007669"/>
    <property type="project" value="UniProtKB-UniRule"/>
</dbReference>
<keyword evidence="9 17" id="KW-0671">Queuosine biosynthesis</keyword>
<keyword evidence="6 17" id="KW-0004">4Fe-4S</keyword>
<evidence type="ECO:0000256" key="12">
    <source>
        <dbReference type="ARBA" id="ARBA00023014"/>
    </source>
</evidence>
<proteinExistence type="inferred from homology"/>
<keyword evidence="14 17" id="KW-0676">Redox-active center</keyword>
<dbReference type="GO" id="GO:0051539">
    <property type="term" value="F:4 iron, 4 sulfur cluster binding"/>
    <property type="evidence" value="ECO:0007669"/>
    <property type="project" value="UniProtKB-UniRule"/>
</dbReference>
<evidence type="ECO:0000256" key="2">
    <source>
        <dbReference type="ARBA" id="ARBA00004691"/>
    </source>
</evidence>
<evidence type="ECO:0000256" key="11">
    <source>
        <dbReference type="ARBA" id="ARBA00023004"/>
    </source>
</evidence>
<dbReference type="EMBL" id="DVNJ01000032">
    <property type="protein sequence ID" value="HIU63321.1"/>
    <property type="molecule type" value="Genomic_DNA"/>
</dbReference>
<dbReference type="GO" id="GO:0046872">
    <property type="term" value="F:metal ion binding"/>
    <property type="evidence" value="ECO:0007669"/>
    <property type="project" value="UniProtKB-KW"/>
</dbReference>
<comment type="function">
    <text evidence="1 17">Catalyzes the conversion of epoxyqueuosine (oQ) to queuosine (Q), which is a hypermodified base found in the wobble positions of tRNA(Asp), tRNA(Asn), tRNA(His) and tRNA(Tyr).</text>
</comment>
<evidence type="ECO:0000256" key="4">
    <source>
        <dbReference type="ARBA" id="ARBA00012622"/>
    </source>
</evidence>
<dbReference type="InterPro" id="IPR003828">
    <property type="entry name" value="QueH"/>
</dbReference>
<name>A0A9D1SKA4_9FIRM</name>
<evidence type="ECO:0000256" key="9">
    <source>
        <dbReference type="ARBA" id="ARBA00022785"/>
    </source>
</evidence>
<reference evidence="18" key="1">
    <citation type="submission" date="2020-10" db="EMBL/GenBank/DDBJ databases">
        <authorList>
            <person name="Gilroy R."/>
        </authorList>
    </citation>
    <scope>NUCLEOTIDE SEQUENCE</scope>
    <source>
        <strain evidence="18">9366</strain>
    </source>
</reference>
<reference evidence="18" key="2">
    <citation type="journal article" date="2021" name="PeerJ">
        <title>Extensive microbial diversity within the chicken gut microbiome revealed by metagenomics and culture.</title>
        <authorList>
            <person name="Gilroy R."/>
            <person name="Ravi A."/>
            <person name="Getino M."/>
            <person name="Pursley I."/>
            <person name="Horton D.L."/>
            <person name="Alikhan N.F."/>
            <person name="Baker D."/>
            <person name="Gharbi K."/>
            <person name="Hall N."/>
            <person name="Watson M."/>
            <person name="Adriaenssens E.M."/>
            <person name="Foster-Nyarko E."/>
            <person name="Jarju S."/>
            <person name="Secka A."/>
            <person name="Antonio M."/>
            <person name="Oren A."/>
            <person name="Chaudhuri R.R."/>
            <person name="La Ragione R."/>
            <person name="Hildebrand F."/>
            <person name="Pallen M.J."/>
        </authorList>
    </citation>
    <scope>NUCLEOTIDE SEQUENCE</scope>
    <source>
        <strain evidence="18">9366</strain>
    </source>
</reference>
<comment type="pathway">
    <text evidence="2 17">tRNA modification; tRNA-queuosine biosynthesis.</text>
</comment>
<dbReference type="PANTHER" id="PTHR36701:SF1">
    <property type="entry name" value="EPOXYQUEUOSINE REDUCTASE QUEH"/>
    <property type="match status" value="1"/>
</dbReference>